<sequence>MEFIRRQLHKLDKSSLERLDNPKRRYRHVNGINILHHIFVENLTNVLNWLTMVVAAATLLALSFQSLSFHGGDGKDGKSWYDIDLRKGTGVDLTTVGGLTIRSWGWVDARGEVHRQLPFILFPYQGSFFYAALRFSTCIAFAIALMMMIAIIFMMCRAVQNTDQVEDLIIPAQCTALCAACLAGAQFVFLLGGSMGLRPTLHMESLGEITDQVLNAKQQDTIKFGAGLIVGWSSLGGCAIWLLIAYGRYNKWVAYMKRPRDKYKRTKQRLQKVLPRTREERRRKDLEQPSAEEVSFGENLRDKGYE</sequence>
<comment type="caution">
    <text evidence="1">The sequence shown here is derived from an EMBL/GenBank/DDBJ whole genome shotgun (WGS) entry which is preliminary data.</text>
</comment>
<protein>
    <submittedName>
        <fullName evidence="1">Uncharacterized protein</fullName>
    </submittedName>
</protein>
<gene>
    <name evidence="1" type="ORF">QFC21_004856</name>
</gene>
<accession>A0ACC2VF46</accession>
<dbReference type="Proteomes" id="UP001227268">
    <property type="component" value="Unassembled WGS sequence"/>
</dbReference>
<name>A0ACC2VF46_9TREE</name>
<reference evidence="1" key="1">
    <citation type="submission" date="2023-04" db="EMBL/GenBank/DDBJ databases">
        <title>Draft Genome sequencing of Naganishia species isolated from polar environments using Oxford Nanopore Technology.</title>
        <authorList>
            <person name="Leo P."/>
            <person name="Venkateswaran K."/>
        </authorList>
    </citation>
    <scope>NUCLEOTIDE SEQUENCE</scope>
    <source>
        <strain evidence="1">MNA-CCFEE 5423</strain>
    </source>
</reference>
<proteinExistence type="predicted"/>
<keyword evidence="2" id="KW-1185">Reference proteome</keyword>
<dbReference type="EMBL" id="JASBWT010000017">
    <property type="protein sequence ID" value="KAJ9097187.1"/>
    <property type="molecule type" value="Genomic_DNA"/>
</dbReference>
<evidence type="ECO:0000313" key="1">
    <source>
        <dbReference type="EMBL" id="KAJ9097187.1"/>
    </source>
</evidence>
<evidence type="ECO:0000313" key="2">
    <source>
        <dbReference type="Proteomes" id="UP001227268"/>
    </source>
</evidence>
<organism evidence="1 2">
    <name type="scientific">Naganishia friedmannii</name>
    <dbReference type="NCBI Taxonomy" id="89922"/>
    <lineage>
        <taxon>Eukaryota</taxon>
        <taxon>Fungi</taxon>
        <taxon>Dikarya</taxon>
        <taxon>Basidiomycota</taxon>
        <taxon>Agaricomycotina</taxon>
        <taxon>Tremellomycetes</taxon>
        <taxon>Filobasidiales</taxon>
        <taxon>Filobasidiaceae</taxon>
        <taxon>Naganishia</taxon>
    </lineage>
</organism>